<dbReference type="EMBL" id="AP025739">
    <property type="protein sequence ID" value="BDI29289.1"/>
    <property type="molecule type" value="Genomic_DNA"/>
</dbReference>
<sequence length="196" mass="22498">MQELTKKNELRKRLVNAFSKVHADLHAQAPEWKSRVELMDSAFDETIDLSTEVPSLMISDWIYELPGVGQSIFQYVLPRLLVLSLYKNDGSILFKDELISILNVDGHILESEESDYARTINNATNSQVGDKWVADFKLHEHKAIDLNKSDFALFNHIQINAILDWLNFMKVSSDIYNIKAVNNAVAYWSRSVVNLR</sequence>
<protein>
    <submittedName>
        <fullName evidence="1">Uncharacterized protein</fullName>
    </submittedName>
</protein>
<dbReference type="KEGG" id="ccot:CCAX7_13400"/>
<organism evidence="1 2">
    <name type="scientific">Capsulimonas corticalis</name>
    <dbReference type="NCBI Taxonomy" id="2219043"/>
    <lineage>
        <taxon>Bacteria</taxon>
        <taxon>Bacillati</taxon>
        <taxon>Armatimonadota</taxon>
        <taxon>Armatimonadia</taxon>
        <taxon>Capsulimonadales</taxon>
        <taxon>Capsulimonadaceae</taxon>
        <taxon>Capsulimonas</taxon>
    </lineage>
</organism>
<evidence type="ECO:0000313" key="2">
    <source>
        <dbReference type="Proteomes" id="UP000287394"/>
    </source>
</evidence>
<evidence type="ECO:0000313" key="1">
    <source>
        <dbReference type="EMBL" id="BDI29289.1"/>
    </source>
</evidence>
<accession>A0A402D4L7</accession>
<proteinExistence type="predicted"/>
<keyword evidence="2" id="KW-1185">Reference proteome</keyword>
<dbReference type="RefSeq" id="WP_119324438.1">
    <property type="nucleotide sequence ID" value="NZ_AP025739.1"/>
</dbReference>
<gene>
    <name evidence="1" type="ORF">CCAX7_13400</name>
</gene>
<name>A0A402D4L7_9BACT</name>
<reference evidence="1 2" key="1">
    <citation type="journal article" date="2019" name="Int. J. Syst. Evol. Microbiol.">
        <title>Capsulimonas corticalis gen. nov., sp. nov., an aerobic capsulated bacterium, of a novel bacterial order, Capsulimonadales ord. nov., of the class Armatimonadia of the phylum Armatimonadetes.</title>
        <authorList>
            <person name="Li J."/>
            <person name="Kudo C."/>
            <person name="Tonouchi A."/>
        </authorList>
    </citation>
    <scope>NUCLEOTIDE SEQUENCE [LARGE SCALE GENOMIC DNA]</scope>
    <source>
        <strain evidence="1 2">AX-7</strain>
    </source>
</reference>
<dbReference type="Proteomes" id="UP000287394">
    <property type="component" value="Chromosome"/>
</dbReference>
<dbReference type="AlphaFoldDB" id="A0A402D4L7"/>